<keyword evidence="1" id="KW-0863">Zinc-finger</keyword>
<evidence type="ECO:0000256" key="2">
    <source>
        <dbReference type="SAM" id="MobiDB-lite"/>
    </source>
</evidence>
<dbReference type="OrthoDB" id="9997090at2759"/>
<reference evidence="4" key="1">
    <citation type="submission" date="2021-02" db="EMBL/GenBank/DDBJ databases">
        <authorList>
            <person name="Nowell W R."/>
        </authorList>
    </citation>
    <scope>NUCLEOTIDE SEQUENCE</scope>
</reference>
<organism evidence="4 12">
    <name type="scientific">Rotaria magnacalcarata</name>
    <dbReference type="NCBI Taxonomy" id="392030"/>
    <lineage>
        <taxon>Eukaryota</taxon>
        <taxon>Metazoa</taxon>
        <taxon>Spiralia</taxon>
        <taxon>Gnathifera</taxon>
        <taxon>Rotifera</taxon>
        <taxon>Eurotatoria</taxon>
        <taxon>Bdelloidea</taxon>
        <taxon>Philodinida</taxon>
        <taxon>Philodinidae</taxon>
        <taxon>Rotaria</taxon>
    </lineage>
</organism>
<dbReference type="SMART" id="SM00343">
    <property type="entry name" value="ZnF_C2HC"/>
    <property type="match status" value="1"/>
</dbReference>
<feature type="domain" description="CCHC-type" evidence="3">
    <location>
        <begin position="106"/>
        <end position="121"/>
    </location>
</feature>
<dbReference type="Proteomes" id="UP000663834">
    <property type="component" value="Unassembled WGS sequence"/>
</dbReference>
<dbReference type="InterPro" id="IPR036875">
    <property type="entry name" value="Znf_CCHC_sf"/>
</dbReference>
<dbReference type="EMBL" id="CAJNRF010006173">
    <property type="protein sequence ID" value="CAF2078926.1"/>
    <property type="molecule type" value="Genomic_DNA"/>
</dbReference>
<dbReference type="SUPFAM" id="SSF57756">
    <property type="entry name" value="Retrovirus zinc finger-like domains"/>
    <property type="match status" value="1"/>
</dbReference>
<evidence type="ECO:0000313" key="13">
    <source>
        <dbReference type="Proteomes" id="UP000663866"/>
    </source>
</evidence>
<gene>
    <name evidence="9" type="ORF">BYL167_LOCUS17830</name>
    <name evidence="4" type="ORF">CJN711_LOCUS21806</name>
    <name evidence="11" type="ORF">GIL414_LOCUS74333</name>
    <name evidence="5" type="ORF">KQP761_LOCUS26482</name>
    <name evidence="6" type="ORF">MBJ925_LOCUS365</name>
    <name evidence="8" type="ORF">OVN521_LOCUS18651</name>
    <name evidence="10" type="ORF">SMN809_LOCUS39085</name>
    <name evidence="7" type="ORF">WKI299_LOCUS15717</name>
</gene>
<accession>A0A815KMN6</accession>
<sequence>MSSSSKSSQQSLNTLPFSSNGQQTTRSVIASKVSLDYDEKTLLHSLGHTYLGVENVSRLYDQDENPIDEIRVDFKTNKETMKILQAQYIFIDGKKYPANGYQPLVCHRCQQEGHYASQCPRKPLTEERFHKLLEMQQKQLQNMMNSFEAKWNARLSELNGSSTDTNLQSMVSIFKDLTTVCQQFNQQNIQMQRQLGSIVNRVQNMQTNSNSQPVQSK</sequence>
<dbReference type="EMBL" id="CAJOBH010007163">
    <property type="protein sequence ID" value="CAF4076586.1"/>
    <property type="molecule type" value="Genomic_DNA"/>
</dbReference>
<dbReference type="EMBL" id="CAJNOV010010220">
    <property type="protein sequence ID" value="CAF1397788.1"/>
    <property type="molecule type" value="Genomic_DNA"/>
</dbReference>
<feature type="region of interest" description="Disordered" evidence="2">
    <location>
        <begin position="1"/>
        <end position="21"/>
    </location>
</feature>
<proteinExistence type="predicted"/>
<dbReference type="Gene3D" id="4.10.60.10">
    <property type="entry name" value="Zinc finger, CCHC-type"/>
    <property type="match status" value="1"/>
</dbReference>
<keyword evidence="1" id="KW-0479">Metal-binding</keyword>
<dbReference type="Proteomes" id="UP000663824">
    <property type="component" value="Unassembled WGS sequence"/>
</dbReference>
<dbReference type="InterPro" id="IPR001878">
    <property type="entry name" value="Znf_CCHC"/>
</dbReference>
<keyword evidence="13" id="KW-1185">Reference proteome</keyword>
<dbReference type="EMBL" id="CAJOBI010104017">
    <property type="protein sequence ID" value="CAF4601077.1"/>
    <property type="molecule type" value="Genomic_DNA"/>
</dbReference>
<name>A0A815KMN6_9BILA</name>
<dbReference type="GO" id="GO:0003676">
    <property type="term" value="F:nucleic acid binding"/>
    <property type="evidence" value="ECO:0007669"/>
    <property type="project" value="InterPro"/>
</dbReference>
<evidence type="ECO:0000256" key="1">
    <source>
        <dbReference type="PROSITE-ProRule" id="PRU00047"/>
    </source>
</evidence>
<dbReference type="Proteomes" id="UP000663855">
    <property type="component" value="Unassembled WGS sequence"/>
</dbReference>
<feature type="compositionally biased region" description="Low complexity" evidence="2">
    <location>
        <begin position="1"/>
        <end position="11"/>
    </location>
</feature>
<evidence type="ECO:0000313" key="10">
    <source>
        <dbReference type="EMBL" id="CAF4601077.1"/>
    </source>
</evidence>
<protein>
    <recommendedName>
        <fullName evidence="3">CCHC-type domain-containing protein</fullName>
    </recommendedName>
</protein>
<feature type="compositionally biased region" description="Polar residues" evidence="2">
    <location>
        <begin position="12"/>
        <end position="21"/>
    </location>
</feature>
<evidence type="ECO:0000313" key="7">
    <source>
        <dbReference type="EMBL" id="CAF2078926.1"/>
    </source>
</evidence>
<dbReference type="PROSITE" id="PS50158">
    <property type="entry name" value="ZF_CCHC"/>
    <property type="match status" value="1"/>
</dbReference>
<dbReference type="Proteomes" id="UP000681967">
    <property type="component" value="Unassembled WGS sequence"/>
</dbReference>
<evidence type="ECO:0000313" key="4">
    <source>
        <dbReference type="EMBL" id="CAF1397788.1"/>
    </source>
</evidence>
<keyword evidence="1" id="KW-0862">Zinc</keyword>
<dbReference type="Proteomes" id="UP000663866">
    <property type="component" value="Unassembled WGS sequence"/>
</dbReference>
<dbReference type="GO" id="GO:0008270">
    <property type="term" value="F:zinc ion binding"/>
    <property type="evidence" value="ECO:0007669"/>
    <property type="project" value="UniProtKB-KW"/>
</dbReference>
<evidence type="ECO:0000259" key="3">
    <source>
        <dbReference type="PROSITE" id="PS50158"/>
    </source>
</evidence>
<evidence type="ECO:0000313" key="11">
    <source>
        <dbReference type="EMBL" id="CAF5194589.1"/>
    </source>
</evidence>
<evidence type="ECO:0000313" key="8">
    <source>
        <dbReference type="EMBL" id="CAF4061843.1"/>
    </source>
</evidence>
<evidence type="ECO:0000313" key="9">
    <source>
        <dbReference type="EMBL" id="CAF4076586.1"/>
    </source>
</evidence>
<dbReference type="Proteomes" id="UP000663856">
    <property type="component" value="Unassembled WGS sequence"/>
</dbReference>
<dbReference type="AlphaFoldDB" id="A0A815KMN6"/>
<comment type="caution">
    <text evidence="4">The sequence shown here is derived from an EMBL/GenBank/DDBJ whole genome shotgun (WGS) entry which is preliminary data.</text>
</comment>
<dbReference type="EMBL" id="CAJNOW010014384">
    <property type="protein sequence ID" value="CAF1632479.1"/>
    <property type="molecule type" value="Genomic_DNA"/>
</dbReference>
<dbReference type="EMBL" id="CAJOBJ010340601">
    <property type="protein sequence ID" value="CAF5194589.1"/>
    <property type="molecule type" value="Genomic_DNA"/>
</dbReference>
<dbReference type="Pfam" id="PF00098">
    <property type="entry name" value="zf-CCHC"/>
    <property type="match status" value="1"/>
</dbReference>
<dbReference type="EMBL" id="CAJOBG010003417">
    <property type="protein sequence ID" value="CAF4061843.1"/>
    <property type="molecule type" value="Genomic_DNA"/>
</dbReference>
<evidence type="ECO:0000313" key="5">
    <source>
        <dbReference type="EMBL" id="CAF1632479.1"/>
    </source>
</evidence>
<dbReference type="EMBL" id="CAJNRE010000026">
    <property type="protein sequence ID" value="CAF1905114.1"/>
    <property type="molecule type" value="Genomic_DNA"/>
</dbReference>
<dbReference type="Proteomes" id="UP000681720">
    <property type="component" value="Unassembled WGS sequence"/>
</dbReference>
<dbReference type="Proteomes" id="UP000676336">
    <property type="component" value="Unassembled WGS sequence"/>
</dbReference>
<evidence type="ECO:0000313" key="6">
    <source>
        <dbReference type="EMBL" id="CAF1905114.1"/>
    </source>
</evidence>
<evidence type="ECO:0000313" key="12">
    <source>
        <dbReference type="Proteomes" id="UP000663855"/>
    </source>
</evidence>